<dbReference type="OrthoDB" id="8954335at2759"/>
<dbReference type="Gene3D" id="3.40.50.300">
    <property type="entry name" value="P-loop containing nucleotide triphosphate hydrolases"/>
    <property type="match status" value="1"/>
</dbReference>
<dbReference type="InterPro" id="IPR027417">
    <property type="entry name" value="P-loop_NTPase"/>
</dbReference>
<evidence type="ECO:0000313" key="1">
    <source>
        <dbReference type="EMBL" id="CAG8749407.1"/>
    </source>
</evidence>
<protein>
    <submittedName>
        <fullName evidence="1">1580_t:CDS:1</fullName>
    </submittedName>
</protein>
<keyword evidence="2" id="KW-1185">Reference proteome</keyword>
<evidence type="ECO:0000313" key="2">
    <source>
        <dbReference type="Proteomes" id="UP000789396"/>
    </source>
</evidence>
<feature type="non-terminal residue" evidence="1">
    <location>
        <position position="324"/>
    </location>
</feature>
<dbReference type="Proteomes" id="UP000789396">
    <property type="component" value="Unassembled WGS sequence"/>
</dbReference>
<dbReference type="AlphaFoldDB" id="A0A9N9NLM6"/>
<sequence>KGEISFLDPVKLTRFKKEISLFSTEHVRDIKVGHSTNSETEEVTVHDIGNETFYIDTSGFDDSDENKNDEENKRLIFQKMLDSGISKITTILWFVTSDAKFIELLAKDYDNNVWDNTIIVTKGNKIKNGPREAARQVVIKNYKKKYGKMLGIENNLLAKTTDLAILLFESLPNESIYVKMNLSSDQLNEFCIYKASEPDRILAKYKILMEEHSKHPICLNFKIIKCLRCPKETDPRLADPKCHLEVDSVHSEMKQIYIGKIIYIYPNSLYKYHSDQLVAYHAGSLVFGHPGKPIDSRIDNSPGEWAARILTLGDITNPMIPGYW</sequence>
<organism evidence="1 2">
    <name type="scientific">Racocetra fulgida</name>
    <dbReference type="NCBI Taxonomy" id="60492"/>
    <lineage>
        <taxon>Eukaryota</taxon>
        <taxon>Fungi</taxon>
        <taxon>Fungi incertae sedis</taxon>
        <taxon>Mucoromycota</taxon>
        <taxon>Glomeromycotina</taxon>
        <taxon>Glomeromycetes</taxon>
        <taxon>Diversisporales</taxon>
        <taxon>Gigasporaceae</taxon>
        <taxon>Racocetra</taxon>
    </lineage>
</organism>
<reference evidence="1" key="1">
    <citation type="submission" date="2021-06" db="EMBL/GenBank/DDBJ databases">
        <authorList>
            <person name="Kallberg Y."/>
            <person name="Tangrot J."/>
            <person name="Rosling A."/>
        </authorList>
    </citation>
    <scope>NUCLEOTIDE SEQUENCE</scope>
    <source>
        <strain evidence="1">IN212</strain>
    </source>
</reference>
<feature type="non-terminal residue" evidence="1">
    <location>
        <position position="1"/>
    </location>
</feature>
<name>A0A9N9NLM6_9GLOM</name>
<dbReference type="EMBL" id="CAJVPZ010035585">
    <property type="protein sequence ID" value="CAG8749407.1"/>
    <property type="molecule type" value="Genomic_DNA"/>
</dbReference>
<accession>A0A9N9NLM6</accession>
<proteinExistence type="predicted"/>
<comment type="caution">
    <text evidence="1">The sequence shown here is derived from an EMBL/GenBank/DDBJ whole genome shotgun (WGS) entry which is preliminary data.</text>
</comment>
<gene>
    <name evidence="1" type="ORF">RFULGI_LOCUS13487</name>
</gene>